<evidence type="ECO:0000256" key="1">
    <source>
        <dbReference type="ARBA" id="ARBA00007664"/>
    </source>
</evidence>
<keyword evidence="9" id="KW-1185">Reference proteome</keyword>
<feature type="chain" id="PRO_5047276476" evidence="7">
    <location>
        <begin position="19"/>
        <end position="268"/>
    </location>
</feature>
<dbReference type="CDD" id="cd00190">
    <property type="entry name" value="Tryp_SPc"/>
    <property type="match status" value="1"/>
</dbReference>
<dbReference type="InterPro" id="IPR001314">
    <property type="entry name" value="Peptidase_S1A"/>
</dbReference>
<dbReference type="PANTHER" id="PTHR24276:SF96">
    <property type="entry name" value="PEPTIDASE S1 DOMAIN-CONTAINING PROTEIN"/>
    <property type="match status" value="1"/>
</dbReference>
<name>A0ABM3MTE2_GALME</name>
<evidence type="ECO:0000256" key="7">
    <source>
        <dbReference type="SAM" id="SignalP"/>
    </source>
</evidence>
<dbReference type="RefSeq" id="XP_052754637.1">
    <property type="nucleotide sequence ID" value="XM_052898677.1"/>
</dbReference>
<sequence length="268" mass="29260">MANIISLVVFSVLITVRGSIIFPDYDLTYQEPRIVGGEDAPEGGIPYQVSLRSKLNSHFCGGSILNNRWVLTAAHCTVGQSSKSIQVVVGTNTLKSGGDQYSVDTIIIHKDYNSYLITNDVSVIRVTENIEFTEKIKPIQLPERDTESGASLLLTGWGRLSYPGSLPNKLQMINLTALSTERCQSLMNKVNPVYDTQICSLTKSGEGACHGDSGGPLVEDGKIVGIVSWGMPCARGYPDVYTRVYSFKDWILENISDQGENASSEITE</sequence>
<dbReference type="PROSITE" id="PS50240">
    <property type="entry name" value="TRYPSIN_DOM"/>
    <property type="match status" value="1"/>
</dbReference>
<evidence type="ECO:0000313" key="9">
    <source>
        <dbReference type="Proteomes" id="UP001652740"/>
    </source>
</evidence>
<organism evidence="9 10">
    <name type="scientific">Galleria mellonella</name>
    <name type="common">Greater wax moth</name>
    <dbReference type="NCBI Taxonomy" id="7137"/>
    <lineage>
        <taxon>Eukaryota</taxon>
        <taxon>Metazoa</taxon>
        <taxon>Ecdysozoa</taxon>
        <taxon>Arthropoda</taxon>
        <taxon>Hexapoda</taxon>
        <taxon>Insecta</taxon>
        <taxon>Pterygota</taxon>
        <taxon>Neoptera</taxon>
        <taxon>Endopterygota</taxon>
        <taxon>Lepidoptera</taxon>
        <taxon>Glossata</taxon>
        <taxon>Ditrysia</taxon>
        <taxon>Pyraloidea</taxon>
        <taxon>Pyralidae</taxon>
        <taxon>Galleriinae</taxon>
        <taxon>Galleria</taxon>
    </lineage>
</organism>
<dbReference type="SUPFAM" id="SSF50494">
    <property type="entry name" value="Trypsin-like serine proteases"/>
    <property type="match status" value="1"/>
</dbReference>
<dbReference type="PROSITE" id="PS00134">
    <property type="entry name" value="TRYPSIN_HIS"/>
    <property type="match status" value="1"/>
</dbReference>
<feature type="domain" description="Peptidase S1" evidence="8">
    <location>
        <begin position="34"/>
        <end position="256"/>
    </location>
</feature>
<protein>
    <submittedName>
        <fullName evidence="10">Chymotrypsin-2-like</fullName>
    </submittedName>
</protein>
<dbReference type="InterPro" id="IPR043504">
    <property type="entry name" value="Peptidase_S1_PA_chymotrypsin"/>
</dbReference>
<evidence type="ECO:0000256" key="4">
    <source>
        <dbReference type="ARBA" id="ARBA00022825"/>
    </source>
</evidence>
<dbReference type="GeneID" id="113522451"/>
<dbReference type="SMART" id="SM00020">
    <property type="entry name" value="Tryp_SPc"/>
    <property type="match status" value="1"/>
</dbReference>
<keyword evidence="3 6" id="KW-0378">Hydrolase</keyword>
<evidence type="ECO:0000256" key="6">
    <source>
        <dbReference type="RuleBase" id="RU363034"/>
    </source>
</evidence>
<dbReference type="InterPro" id="IPR018114">
    <property type="entry name" value="TRYPSIN_HIS"/>
</dbReference>
<keyword evidence="4 6" id="KW-0720">Serine protease</keyword>
<comment type="similarity">
    <text evidence="1">Belongs to the peptidase S1 family.</text>
</comment>
<keyword evidence="7" id="KW-0732">Signal</keyword>
<dbReference type="InterPro" id="IPR033116">
    <property type="entry name" value="TRYPSIN_SER"/>
</dbReference>
<keyword evidence="2 6" id="KW-0645">Protease</keyword>
<dbReference type="PANTHER" id="PTHR24276">
    <property type="entry name" value="POLYSERASE-RELATED"/>
    <property type="match status" value="1"/>
</dbReference>
<dbReference type="Proteomes" id="UP001652740">
    <property type="component" value="Unplaced"/>
</dbReference>
<gene>
    <name evidence="10" type="primary">LOC113522451</name>
</gene>
<dbReference type="PRINTS" id="PR00722">
    <property type="entry name" value="CHYMOTRYPSIN"/>
</dbReference>
<keyword evidence="5" id="KW-1015">Disulfide bond</keyword>
<feature type="signal peptide" evidence="7">
    <location>
        <begin position="1"/>
        <end position="18"/>
    </location>
</feature>
<evidence type="ECO:0000256" key="5">
    <source>
        <dbReference type="ARBA" id="ARBA00023157"/>
    </source>
</evidence>
<evidence type="ECO:0000256" key="3">
    <source>
        <dbReference type="ARBA" id="ARBA00022801"/>
    </source>
</evidence>
<dbReference type="Gene3D" id="2.40.10.10">
    <property type="entry name" value="Trypsin-like serine proteases"/>
    <property type="match status" value="2"/>
</dbReference>
<evidence type="ECO:0000256" key="2">
    <source>
        <dbReference type="ARBA" id="ARBA00022670"/>
    </source>
</evidence>
<dbReference type="InterPro" id="IPR050430">
    <property type="entry name" value="Peptidase_S1"/>
</dbReference>
<dbReference type="InterPro" id="IPR001254">
    <property type="entry name" value="Trypsin_dom"/>
</dbReference>
<dbReference type="InterPro" id="IPR009003">
    <property type="entry name" value="Peptidase_S1_PA"/>
</dbReference>
<reference evidence="10" key="1">
    <citation type="submission" date="2025-08" db="UniProtKB">
        <authorList>
            <consortium name="RefSeq"/>
        </authorList>
    </citation>
    <scope>IDENTIFICATION</scope>
    <source>
        <tissue evidence="10">Whole larvae</tissue>
    </source>
</reference>
<evidence type="ECO:0000313" key="10">
    <source>
        <dbReference type="RefSeq" id="XP_052754637.1"/>
    </source>
</evidence>
<evidence type="ECO:0000259" key="8">
    <source>
        <dbReference type="PROSITE" id="PS50240"/>
    </source>
</evidence>
<dbReference type="PROSITE" id="PS00135">
    <property type="entry name" value="TRYPSIN_SER"/>
    <property type="match status" value="1"/>
</dbReference>
<dbReference type="Pfam" id="PF00089">
    <property type="entry name" value="Trypsin"/>
    <property type="match status" value="1"/>
</dbReference>
<proteinExistence type="inferred from homology"/>
<accession>A0ABM3MTE2</accession>